<sequence length="401" mass="44750">MEILTLKQDLERVKAQAEASKREAEQLKLKVRELSGALAAASSEEEAKQSPRKLVREAPPEQPTKPPLPPSAQDETGFGCELKKVQQLLEERTLDAEVARGEALSMRARADELSHNLERVQLELARKSSMYEARVRTEAGVMHELEAKLSHSEQCAERLREALRTCEERRKADVHAAEERARNSPELDKLRVQNAMLREEVDQLRKQLESLGGRIKRLHGQFDGESVEERQFRETLENVMREQQEIEDEMASAEPPTTLAERRIAASGLAQVSNGRRAGRPVPPDRTGLYSGRRLPSGSRSAPANTLEASTGPPRPAVAAALERVLAVGLGKGGPVDDELSAFVEGLSPERSGGKPRRMPVERRTPQQRMEELDPEAGERRKQMQALRQRMRNTATGVNTR</sequence>
<proteinExistence type="predicted"/>
<feature type="compositionally biased region" description="Basic and acidic residues" evidence="2">
    <location>
        <begin position="359"/>
        <end position="382"/>
    </location>
</feature>
<name>A0AB34IWU8_PRYPA</name>
<evidence type="ECO:0000256" key="1">
    <source>
        <dbReference type="SAM" id="Coils"/>
    </source>
</evidence>
<feature type="region of interest" description="Disordered" evidence="2">
    <location>
        <begin position="269"/>
        <end position="314"/>
    </location>
</feature>
<dbReference type="AlphaFoldDB" id="A0AB34IWU8"/>
<protein>
    <submittedName>
        <fullName evidence="3">Uncharacterized protein</fullName>
    </submittedName>
</protein>
<feature type="compositionally biased region" description="Basic and acidic residues" evidence="2">
    <location>
        <begin position="45"/>
        <end position="59"/>
    </location>
</feature>
<accession>A0AB34IWU8</accession>
<dbReference type="EMBL" id="JBGBPQ010000017">
    <property type="protein sequence ID" value="KAL1507642.1"/>
    <property type="molecule type" value="Genomic_DNA"/>
</dbReference>
<feature type="compositionally biased region" description="Polar residues" evidence="2">
    <location>
        <begin position="298"/>
        <end position="309"/>
    </location>
</feature>
<feature type="region of interest" description="Disordered" evidence="2">
    <location>
        <begin position="38"/>
        <end position="77"/>
    </location>
</feature>
<organism evidence="3 4">
    <name type="scientific">Prymnesium parvum</name>
    <name type="common">Toxic golden alga</name>
    <dbReference type="NCBI Taxonomy" id="97485"/>
    <lineage>
        <taxon>Eukaryota</taxon>
        <taxon>Haptista</taxon>
        <taxon>Haptophyta</taxon>
        <taxon>Prymnesiophyceae</taxon>
        <taxon>Prymnesiales</taxon>
        <taxon>Prymnesiaceae</taxon>
        <taxon>Prymnesium</taxon>
    </lineage>
</organism>
<gene>
    <name evidence="3" type="ORF">AB1Y20_007259</name>
</gene>
<feature type="coiled-coil region" evidence="1">
    <location>
        <begin position="187"/>
        <end position="249"/>
    </location>
</feature>
<dbReference type="Proteomes" id="UP001515480">
    <property type="component" value="Unassembled WGS sequence"/>
</dbReference>
<reference evidence="3 4" key="1">
    <citation type="journal article" date="2024" name="Science">
        <title>Giant polyketide synthase enzymes in the biosynthesis of giant marine polyether toxins.</title>
        <authorList>
            <person name="Fallon T.R."/>
            <person name="Shende V.V."/>
            <person name="Wierzbicki I.H."/>
            <person name="Pendleton A.L."/>
            <person name="Watervoot N.F."/>
            <person name="Auber R.P."/>
            <person name="Gonzalez D.J."/>
            <person name="Wisecaver J.H."/>
            <person name="Moore B.S."/>
        </authorList>
    </citation>
    <scope>NUCLEOTIDE SEQUENCE [LARGE SCALE GENOMIC DNA]</scope>
    <source>
        <strain evidence="3 4">12B1</strain>
    </source>
</reference>
<keyword evidence="1" id="KW-0175">Coiled coil</keyword>
<comment type="caution">
    <text evidence="3">The sequence shown here is derived from an EMBL/GenBank/DDBJ whole genome shotgun (WGS) entry which is preliminary data.</text>
</comment>
<keyword evidence="4" id="KW-1185">Reference proteome</keyword>
<feature type="compositionally biased region" description="Polar residues" evidence="2">
    <location>
        <begin position="392"/>
        <end position="401"/>
    </location>
</feature>
<evidence type="ECO:0000256" key="2">
    <source>
        <dbReference type="SAM" id="MobiDB-lite"/>
    </source>
</evidence>
<feature type="region of interest" description="Disordered" evidence="2">
    <location>
        <begin position="345"/>
        <end position="401"/>
    </location>
</feature>
<feature type="compositionally biased region" description="Pro residues" evidence="2">
    <location>
        <begin position="60"/>
        <end position="70"/>
    </location>
</feature>
<evidence type="ECO:0000313" key="4">
    <source>
        <dbReference type="Proteomes" id="UP001515480"/>
    </source>
</evidence>
<evidence type="ECO:0000313" key="3">
    <source>
        <dbReference type="EMBL" id="KAL1507642.1"/>
    </source>
</evidence>
<feature type="coiled-coil region" evidence="1">
    <location>
        <begin position="103"/>
        <end position="162"/>
    </location>
</feature>